<proteinExistence type="inferred from homology"/>
<dbReference type="InterPro" id="IPR039429">
    <property type="entry name" value="SHMT-like_dom"/>
</dbReference>
<evidence type="ECO:0000313" key="7">
    <source>
        <dbReference type="Proteomes" id="UP001596174"/>
    </source>
</evidence>
<dbReference type="PANTHER" id="PTHR11680">
    <property type="entry name" value="SERINE HYDROXYMETHYLTRANSFERASE"/>
    <property type="match status" value="1"/>
</dbReference>
<comment type="catalytic activity">
    <reaction evidence="4">
        <text>(6R)-5,10-methylene-5,6,7,8-tetrahydrofolate + glycine + H2O = (6S)-5,6,7,8-tetrahydrofolate + L-serine</text>
        <dbReference type="Rhea" id="RHEA:15481"/>
        <dbReference type="ChEBI" id="CHEBI:15377"/>
        <dbReference type="ChEBI" id="CHEBI:15636"/>
        <dbReference type="ChEBI" id="CHEBI:33384"/>
        <dbReference type="ChEBI" id="CHEBI:57305"/>
        <dbReference type="ChEBI" id="CHEBI:57453"/>
        <dbReference type="EC" id="2.1.2.1"/>
    </reaction>
</comment>
<dbReference type="PIRSF" id="PIRSF000412">
    <property type="entry name" value="SHMT"/>
    <property type="match status" value="1"/>
</dbReference>
<evidence type="ECO:0000256" key="1">
    <source>
        <dbReference type="ARBA" id="ARBA00001933"/>
    </source>
</evidence>
<dbReference type="Gene3D" id="3.90.1150.10">
    <property type="entry name" value="Aspartate Aminotransferase, domain 1"/>
    <property type="match status" value="1"/>
</dbReference>
<dbReference type="Proteomes" id="UP001596174">
    <property type="component" value="Unassembled WGS sequence"/>
</dbReference>
<keyword evidence="4 6" id="KW-0808">Transferase</keyword>
<feature type="site" description="Plays an important role in substrate specificity" evidence="4">
    <location>
        <position position="233"/>
    </location>
</feature>
<gene>
    <name evidence="4 6" type="primary">glyA</name>
    <name evidence="6" type="ORF">ACFP3V_23965</name>
</gene>
<comment type="caution">
    <text evidence="4">Lacks conserved residue(s) required for the propagation of feature annotation.</text>
</comment>
<sequence length="419" mass="43728">MATIVESGTPRAWAVDEALGRLLDAERGRQRDCLNLLAGENVMAPAVHQLLGSAFAEKYAEGYPGRRHHTGCGPADAVEELAARRAEALFGAVHANVQPYSGSVALLAAAAALLKPGDSVLAMSVAHGGHLTSGSAANFSGRWFDVAGYGVRRADGRIDLDQVRDLARAHRPKVLLAGAIAYPRAIDWAAFREIADEVGAFLVADAAQTLGLSAAGLIASPVPHADVVVGVSHKLLGGPRGGFLLCTRELAERIDRAVFPFVQGGPMVNQLAAKAYIFGQADRPAFGDYAAQCVANAQVLAEGLAAEGFRPLTGGTDTHLVTVDAEATGLTGRELELRAEEAGLLLGRCAVPFAPTPPSEAAGLRMGTAWTTSQGLREPELEHVARLIGRIARGDRGAAGEIRELAQSTKPQCGESASF</sequence>
<comment type="subcellular location">
    <subcellularLocation>
        <location evidence="4">Cytoplasm</location>
    </subcellularLocation>
</comment>
<protein>
    <recommendedName>
        <fullName evidence="4">Serine hydroxymethyltransferase</fullName>
        <shortName evidence="4">SHMT</shortName>
        <shortName evidence="4">Serine methylase</shortName>
        <ecNumber evidence="4">2.1.2.1</ecNumber>
    </recommendedName>
</protein>
<evidence type="ECO:0000313" key="6">
    <source>
        <dbReference type="EMBL" id="MFC5910265.1"/>
    </source>
</evidence>
<organism evidence="6 7">
    <name type="scientific">Streptacidiphilus monticola</name>
    <dbReference type="NCBI Taxonomy" id="2161674"/>
    <lineage>
        <taxon>Bacteria</taxon>
        <taxon>Bacillati</taxon>
        <taxon>Actinomycetota</taxon>
        <taxon>Actinomycetes</taxon>
        <taxon>Kitasatosporales</taxon>
        <taxon>Streptomycetaceae</taxon>
        <taxon>Streptacidiphilus</taxon>
    </lineage>
</organism>
<dbReference type="Gene3D" id="3.40.640.10">
    <property type="entry name" value="Type I PLP-dependent aspartate aminotransferase-like (Major domain)"/>
    <property type="match status" value="1"/>
</dbReference>
<dbReference type="InterPro" id="IPR015422">
    <property type="entry name" value="PyrdxlP-dep_Trfase_small"/>
</dbReference>
<dbReference type="EC" id="2.1.2.1" evidence="4"/>
<keyword evidence="3 4" id="KW-0663">Pyridoxal phosphate</keyword>
<keyword evidence="7" id="KW-1185">Reference proteome</keyword>
<keyword evidence="4" id="KW-0028">Amino-acid biosynthesis</keyword>
<dbReference type="RefSeq" id="WP_380587114.1">
    <property type="nucleotide sequence ID" value="NZ_JBHSQJ010000105.1"/>
</dbReference>
<evidence type="ECO:0000256" key="3">
    <source>
        <dbReference type="ARBA" id="ARBA00022898"/>
    </source>
</evidence>
<feature type="binding site" evidence="4">
    <location>
        <begin position="129"/>
        <end position="131"/>
    </location>
    <ligand>
        <name>(6S)-5,6,7,8-tetrahydrofolate</name>
        <dbReference type="ChEBI" id="CHEBI:57453"/>
    </ligand>
</feature>
<name>A0ABW1G675_9ACTN</name>
<evidence type="ECO:0000256" key="4">
    <source>
        <dbReference type="HAMAP-Rule" id="MF_00051"/>
    </source>
</evidence>
<dbReference type="InterPro" id="IPR015421">
    <property type="entry name" value="PyrdxlP-dep_Trfase_major"/>
</dbReference>
<evidence type="ECO:0000259" key="5">
    <source>
        <dbReference type="Pfam" id="PF00464"/>
    </source>
</evidence>
<feature type="domain" description="Serine hydroxymethyltransferase-like" evidence="5">
    <location>
        <begin position="15"/>
        <end position="388"/>
    </location>
</feature>
<feature type="modified residue" description="N6-(pyridoxal phosphate)lysine" evidence="4">
    <location>
        <position position="234"/>
    </location>
</feature>
<dbReference type="HAMAP" id="MF_00051">
    <property type="entry name" value="SHMT"/>
    <property type="match status" value="1"/>
</dbReference>
<comment type="similarity">
    <text evidence="2 4">Belongs to the SHMT family.</text>
</comment>
<comment type="subunit">
    <text evidence="4">Homodimer.</text>
</comment>
<dbReference type="InterPro" id="IPR001085">
    <property type="entry name" value="Ser_HO-MeTrfase"/>
</dbReference>
<dbReference type="NCBIfam" id="NF000586">
    <property type="entry name" value="PRK00011.1"/>
    <property type="match status" value="1"/>
</dbReference>
<dbReference type="InterPro" id="IPR049943">
    <property type="entry name" value="Ser_HO-MeTrfase-like"/>
</dbReference>
<keyword evidence="4" id="KW-0554">One-carbon metabolism</keyword>
<dbReference type="Pfam" id="PF00464">
    <property type="entry name" value="SHMT"/>
    <property type="match status" value="1"/>
</dbReference>
<evidence type="ECO:0000256" key="2">
    <source>
        <dbReference type="ARBA" id="ARBA00006376"/>
    </source>
</evidence>
<dbReference type="SUPFAM" id="SSF53383">
    <property type="entry name" value="PLP-dependent transferases"/>
    <property type="match status" value="1"/>
</dbReference>
<comment type="pathway">
    <text evidence="4">Amino-acid biosynthesis; glycine biosynthesis; glycine from L-serine: step 1/1.</text>
</comment>
<reference evidence="7" key="1">
    <citation type="journal article" date="2019" name="Int. J. Syst. Evol. Microbiol.">
        <title>The Global Catalogue of Microorganisms (GCM) 10K type strain sequencing project: providing services to taxonomists for standard genome sequencing and annotation.</title>
        <authorList>
            <consortium name="The Broad Institute Genomics Platform"/>
            <consortium name="The Broad Institute Genome Sequencing Center for Infectious Disease"/>
            <person name="Wu L."/>
            <person name="Ma J."/>
        </authorList>
    </citation>
    <scope>NUCLEOTIDE SEQUENCE [LARGE SCALE GENOMIC DNA]</scope>
    <source>
        <strain evidence="7">JCM 4816</strain>
    </source>
</reference>
<accession>A0ABW1G675</accession>
<comment type="function">
    <text evidence="4">Catalyzes the reversible interconversion of serine and glycine with tetrahydrofolate (THF) serving as the one-carbon carrier. This reaction serves as the major source of one-carbon groups required for the biosynthesis of purines, thymidylate, methionine, and other important biomolecules. Also exhibits THF-independent aldolase activity toward beta-hydroxyamino acids, producing glycine and aldehydes, via a retro-aldol mechanism.</text>
</comment>
<dbReference type="InterPro" id="IPR015424">
    <property type="entry name" value="PyrdxlP-dep_Trfase"/>
</dbReference>
<comment type="pathway">
    <text evidence="4">One-carbon metabolism; tetrahydrofolate interconversion.</text>
</comment>
<dbReference type="CDD" id="cd00378">
    <property type="entry name" value="SHMT"/>
    <property type="match status" value="1"/>
</dbReference>
<dbReference type="PANTHER" id="PTHR11680:SF35">
    <property type="entry name" value="SERINE HYDROXYMETHYLTRANSFERASE 1"/>
    <property type="match status" value="1"/>
</dbReference>
<keyword evidence="4" id="KW-0963">Cytoplasm</keyword>
<comment type="cofactor">
    <cofactor evidence="1 4">
        <name>pyridoxal 5'-phosphate</name>
        <dbReference type="ChEBI" id="CHEBI:597326"/>
    </cofactor>
</comment>
<comment type="caution">
    <text evidence="6">The sequence shown here is derived from an EMBL/GenBank/DDBJ whole genome shotgun (WGS) entry which is preliminary data.</text>
</comment>
<dbReference type="GO" id="GO:0004372">
    <property type="term" value="F:glycine hydroxymethyltransferase activity"/>
    <property type="evidence" value="ECO:0007669"/>
    <property type="project" value="UniProtKB-EC"/>
</dbReference>
<dbReference type="EMBL" id="JBHSQJ010000105">
    <property type="protein sequence ID" value="MFC5910265.1"/>
    <property type="molecule type" value="Genomic_DNA"/>
</dbReference>